<evidence type="ECO:0000256" key="1">
    <source>
        <dbReference type="SAM" id="MobiDB-lite"/>
    </source>
</evidence>
<evidence type="ECO:0000313" key="3">
    <source>
        <dbReference type="Proteomes" id="UP000295064"/>
    </source>
</evidence>
<proteinExistence type="predicted"/>
<evidence type="ECO:0000313" key="2">
    <source>
        <dbReference type="EMBL" id="TDO89293.1"/>
    </source>
</evidence>
<organism evidence="2 3">
    <name type="scientific">Halanaerobium saccharolyticum</name>
    <dbReference type="NCBI Taxonomy" id="43595"/>
    <lineage>
        <taxon>Bacteria</taxon>
        <taxon>Bacillati</taxon>
        <taxon>Bacillota</taxon>
        <taxon>Clostridia</taxon>
        <taxon>Halanaerobiales</taxon>
        <taxon>Halanaerobiaceae</taxon>
        <taxon>Halanaerobium</taxon>
    </lineage>
</organism>
<name>A0A4R6LRH3_9FIRM</name>
<comment type="caution">
    <text evidence="2">The sequence shown here is derived from an EMBL/GenBank/DDBJ whole genome shotgun (WGS) entry which is preliminary data.</text>
</comment>
<accession>A0A4R6LRH3</accession>
<sequence>MHLAKMLKGNDGITAHGNQRSAWDAGCSFDHPNPEYR</sequence>
<protein>
    <submittedName>
        <fullName evidence="2">Uncharacterized protein</fullName>
    </submittedName>
</protein>
<dbReference type="Proteomes" id="UP000295064">
    <property type="component" value="Unassembled WGS sequence"/>
</dbReference>
<feature type="region of interest" description="Disordered" evidence="1">
    <location>
        <begin position="1"/>
        <end position="37"/>
    </location>
</feature>
<reference evidence="2 3" key="1">
    <citation type="submission" date="2019-03" db="EMBL/GenBank/DDBJ databases">
        <title>Subsurface microbial communities from deep shales in Ohio and West Virginia, USA.</title>
        <authorList>
            <person name="Wrighton K."/>
        </authorList>
    </citation>
    <scope>NUCLEOTIDE SEQUENCE [LARGE SCALE GENOMIC DNA]</scope>
    <source>
        <strain evidence="2 3">MA284_T2</strain>
    </source>
</reference>
<dbReference type="AlphaFoldDB" id="A0A4R6LRH3"/>
<gene>
    <name evidence="2" type="ORF">DFR79_11246</name>
</gene>
<dbReference type="EMBL" id="SNWX01000012">
    <property type="protein sequence ID" value="TDO89293.1"/>
    <property type="molecule type" value="Genomic_DNA"/>
</dbReference>